<dbReference type="SMART" id="SM00848">
    <property type="entry name" value="Inhibitor_I29"/>
    <property type="match status" value="1"/>
</dbReference>
<dbReference type="EMBL" id="CAJNOK010017875">
    <property type="protein sequence ID" value="CAF1272081.1"/>
    <property type="molecule type" value="Genomic_DNA"/>
</dbReference>
<sequence>IILCVQVPSSDGLFQGVTLADYIDNLFGNVQHKIGDLVNLNDTITFKLWTYFKGQYSRTYGSAEEEKARINIFKDNAQFVAISNAQNTFELALNQFADWTLEEFDLFKKGLTVPPGIKRFEYQTREYFHKALRELREHQRSTSRRERLKRKRFFIDWFSGGGSDKNNGGGDKNNGGNKNKLASFDWRDKNVVGSVKNQLKCGSCYAFASAAVLESLYAIKTGSSVIDLSPQELVDCSGNSGCSGGLFEPTMDYVISRGGKLATLASYPYVGSKQSCSSGTTVNLGQIKYGAVPVGNETFLAEALVTYGPMFIGLDAESRAWMFYKSGILTEPSCPNRRRDMDHALLLVGFGVDSTTNKAYWIIKNSYGTAWGENGYFRLAKDANNMCGIATMAAYAKLS</sequence>
<dbReference type="InterPro" id="IPR013128">
    <property type="entry name" value="Peptidase_C1A"/>
</dbReference>
<gene>
    <name evidence="9" type="ORF">OVA965_LOCUS27233</name>
    <name evidence="10" type="ORF">TMI583_LOCUS27977</name>
</gene>
<evidence type="ECO:0000259" key="8">
    <source>
        <dbReference type="SMART" id="SM00848"/>
    </source>
</evidence>
<dbReference type="EMBL" id="CAJOBA010039435">
    <property type="protein sequence ID" value="CAF4077466.1"/>
    <property type="molecule type" value="Genomic_DNA"/>
</dbReference>
<dbReference type="Gene3D" id="1.10.287.2250">
    <property type="match status" value="1"/>
</dbReference>
<dbReference type="InterPro" id="IPR025660">
    <property type="entry name" value="Pept_his_AS"/>
</dbReference>
<dbReference type="Proteomes" id="UP000682733">
    <property type="component" value="Unassembled WGS sequence"/>
</dbReference>
<dbReference type="Pfam" id="PF08246">
    <property type="entry name" value="Inhibitor_I29"/>
    <property type="match status" value="1"/>
</dbReference>
<name>A0A8S2PXE9_9BILA</name>
<dbReference type="InterPro" id="IPR013201">
    <property type="entry name" value="Prot_inhib_I29"/>
</dbReference>
<proteinExistence type="inferred from homology"/>
<feature type="domain" description="Cathepsin propeptide inhibitor" evidence="8">
    <location>
        <begin position="49"/>
        <end position="104"/>
    </location>
</feature>
<dbReference type="InterPro" id="IPR039417">
    <property type="entry name" value="Peptidase_C1A_papain-like"/>
</dbReference>
<evidence type="ECO:0000259" key="7">
    <source>
        <dbReference type="SMART" id="SM00645"/>
    </source>
</evidence>
<keyword evidence="5" id="KW-0865">Zymogen</keyword>
<evidence type="ECO:0000256" key="5">
    <source>
        <dbReference type="ARBA" id="ARBA00023145"/>
    </source>
</evidence>
<dbReference type="InterPro" id="IPR000169">
    <property type="entry name" value="Pept_cys_AS"/>
</dbReference>
<evidence type="ECO:0000256" key="2">
    <source>
        <dbReference type="ARBA" id="ARBA00022670"/>
    </source>
</evidence>
<dbReference type="InterPro" id="IPR038765">
    <property type="entry name" value="Papain-like_cys_pep_sf"/>
</dbReference>
<comment type="similarity">
    <text evidence="1">Belongs to the peptidase C1 family.</text>
</comment>
<protein>
    <submittedName>
        <fullName evidence="10">Uncharacterized protein</fullName>
    </submittedName>
</protein>
<dbReference type="PROSITE" id="PS00639">
    <property type="entry name" value="THIOL_PROTEASE_HIS"/>
    <property type="match status" value="1"/>
</dbReference>
<feature type="non-terminal residue" evidence="10">
    <location>
        <position position="1"/>
    </location>
</feature>
<dbReference type="Pfam" id="PF00112">
    <property type="entry name" value="Peptidase_C1"/>
    <property type="match status" value="1"/>
</dbReference>
<dbReference type="GO" id="GO:0008234">
    <property type="term" value="F:cysteine-type peptidase activity"/>
    <property type="evidence" value="ECO:0007669"/>
    <property type="project" value="UniProtKB-KW"/>
</dbReference>
<evidence type="ECO:0000313" key="9">
    <source>
        <dbReference type="EMBL" id="CAF1272081.1"/>
    </source>
</evidence>
<organism evidence="10 11">
    <name type="scientific">Didymodactylos carnosus</name>
    <dbReference type="NCBI Taxonomy" id="1234261"/>
    <lineage>
        <taxon>Eukaryota</taxon>
        <taxon>Metazoa</taxon>
        <taxon>Spiralia</taxon>
        <taxon>Gnathifera</taxon>
        <taxon>Rotifera</taxon>
        <taxon>Eurotatoria</taxon>
        <taxon>Bdelloidea</taxon>
        <taxon>Philodinida</taxon>
        <taxon>Philodinidae</taxon>
        <taxon>Didymodactylos</taxon>
    </lineage>
</organism>
<dbReference type="Proteomes" id="UP000677228">
    <property type="component" value="Unassembled WGS sequence"/>
</dbReference>
<dbReference type="SUPFAM" id="SSF54001">
    <property type="entry name" value="Cysteine proteinases"/>
    <property type="match status" value="1"/>
</dbReference>
<evidence type="ECO:0000256" key="1">
    <source>
        <dbReference type="ARBA" id="ARBA00008455"/>
    </source>
</evidence>
<evidence type="ECO:0000313" key="11">
    <source>
        <dbReference type="Proteomes" id="UP000682733"/>
    </source>
</evidence>
<dbReference type="SMART" id="SM00645">
    <property type="entry name" value="Pept_C1"/>
    <property type="match status" value="1"/>
</dbReference>
<accession>A0A8S2PXE9</accession>
<keyword evidence="3" id="KW-0378">Hydrolase</keyword>
<keyword evidence="2" id="KW-0645">Protease</keyword>
<dbReference type="PANTHER" id="PTHR12411">
    <property type="entry name" value="CYSTEINE PROTEASE FAMILY C1-RELATED"/>
    <property type="match status" value="1"/>
</dbReference>
<feature type="domain" description="Peptidase C1A papain C-terminal" evidence="7">
    <location>
        <begin position="180"/>
        <end position="397"/>
    </location>
</feature>
<evidence type="ECO:0000313" key="10">
    <source>
        <dbReference type="EMBL" id="CAF4077466.1"/>
    </source>
</evidence>
<keyword evidence="4" id="KW-0788">Thiol protease</keyword>
<dbReference type="PROSITE" id="PS00139">
    <property type="entry name" value="THIOL_PROTEASE_CYS"/>
    <property type="match status" value="1"/>
</dbReference>
<dbReference type="CDD" id="cd02248">
    <property type="entry name" value="Peptidase_C1A"/>
    <property type="match status" value="1"/>
</dbReference>
<dbReference type="Gene3D" id="3.90.70.10">
    <property type="entry name" value="Cysteine proteinases"/>
    <property type="match status" value="1"/>
</dbReference>
<keyword evidence="6" id="KW-1015">Disulfide bond</keyword>
<evidence type="ECO:0000256" key="3">
    <source>
        <dbReference type="ARBA" id="ARBA00022801"/>
    </source>
</evidence>
<dbReference type="InterPro" id="IPR000668">
    <property type="entry name" value="Peptidase_C1A_C"/>
</dbReference>
<comment type="caution">
    <text evidence="10">The sequence shown here is derived from an EMBL/GenBank/DDBJ whole genome shotgun (WGS) entry which is preliminary data.</text>
</comment>
<dbReference type="GO" id="GO:0006508">
    <property type="term" value="P:proteolysis"/>
    <property type="evidence" value="ECO:0007669"/>
    <property type="project" value="UniProtKB-KW"/>
</dbReference>
<dbReference type="PRINTS" id="PR00705">
    <property type="entry name" value="PAPAIN"/>
</dbReference>
<evidence type="ECO:0000256" key="6">
    <source>
        <dbReference type="ARBA" id="ARBA00023157"/>
    </source>
</evidence>
<dbReference type="AlphaFoldDB" id="A0A8S2PXE9"/>
<reference evidence="10" key="1">
    <citation type="submission" date="2021-02" db="EMBL/GenBank/DDBJ databases">
        <authorList>
            <person name="Nowell W R."/>
        </authorList>
    </citation>
    <scope>NUCLEOTIDE SEQUENCE</scope>
</reference>
<dbReference type="FunFam" id="3.90.70.10:FF:000332">
    <property type="entry name" value="Cathepsin L1"/>
    <property type="match status" value="1"/>
</dbReference>
<evidence type="ECO:0000256" key="4">
    <source>
        <dbReference type="ARBA" id="ARBA00022807"/>
    </source>
</evidence>